<evidence type="ECO:0008006" key="4">
    <source>
        <dbReference type="Google" id="ProtNLM"/>
    </source>
</evidence>
<protein>
    <recommendedName>
        <fullName evidence="4">Polymer-forming cytoskeletal protein</fullName>
    </recommendedName>
</protein>
<dbReference type="Pfam" id="PF04519">
    <property type="entry name" value="Bactofilin"/>
    <property type="match status" value="1"/>
</dbReference>
<accession>A0ABN6JFZ4</accession>
<evidence type="ECO:0000256" key="1">
    <source>
        <dbReference type="ARBA" id="ARBA00044755"/>
    </source>
</evidence>
<dbReference type="InterPro" id="IPR007607">
    <property type="entry name" value="BacA/B"/>
</dbReference>
<name>A0ABN6JFZ4_9BURK</name>
<comment type="similarity">
    <text evidence="1">Belongs to the bactofilin family.</text>
</comment>
<organism evidence="2 3">
    <name type="scientific">Paraburkholderia terrae</name>
    <dbReference type="NCBI Taxonomy" id="311230"/>
    <lineage>
        <taxon>Bacteria</taxon>
        <taxon>Pseudomonadati</taxon>
        <taxon>Pseudomonadota</taxon>
        <taxon>Betaproteobacteria</taxon>
        <taxon>Burkholderiales</taxon>
        <taxon>Burkholderiaceae</taxon>
        <taxon>Paraburkholderia</taxon>
    </lineage>
</organism>
<proteinExistence type="inferred from homology"/>
<gene>
    <name evidence="2" type="ORF">PTKU64_35000</name>
</gene>
<dbReference type="PANTHER" id="PTHR35024">
    <property type="entry name" value="HYPOTHETICAL CYTOSOLIC PROTEIN"/>
    <property type="match status" value="1"/>
</dbReference>
<evidence type="ECO:0000313" key="2">
    <source>
        <dbReference type="EMBL" id="BCZ79825.1"/>
    </source>
</evidence>
<keyword evidence="3" id="KW-1185">Reference proteome</keyword>
<dbReference type="PANTHER" id="PTHR35024:SF4">
    <property type="entry name" value="POLYMER-FORMING CYTOSKELETAL PROTEIN"/>
    <property type="match status" value="1"/>
</dbReference>
<sequence>MRSPSKCDGSRRKCCFCKAKAVHAAETRRVFNFIPVSIMFSKKKSPGVSQNKLATLIAHDVTITGDIEFSDGLRMDGHIKGNVAGKTGCETLLVLSNRGSITGNVYGYDVIINGRITGDVIADHFVELQKDAHITGNIYYQQLRMDVGASVDGKLTRRDVTPAPASPHIEPATFALQKADVSTVDQ</sequence>
<reference evidence="2 3" key="1">
    <citation type="journal article" date="2022" name="Front. Microbiol.">
        <title>Identification and characterization of a novel class of self-sufficient cytochrome P450 hydroxylase involved in cyclohexanecarboxylate degradation in Paraburkholderia terrae strain KU-64.</title>
        <authorList>
            <person name="Yamamoto T."/>
            <person name="Hasegawa Y."/>
            <person name="Iwaki H."/>
        </authorList>
    </citation>
    <scope>NUCLEOTIDE SEQUENCE [LARGE SCALE GENOMIC DNA]</scope>
    <source>
        <strain evidence="2 3">KU-64</strain>
    </source>
</reference>
<dbReference type="Proteomes" id="UP001319874">
    <property type="component" value="Chromosome 2"/>
</dbReference>
<dbReference type="EMBL" id="AP024956">
    <property type="protein sequence ID" value="BCZ79825.1"/>
    <property type="molecule type" value="Genomic_DNA"/>
</dbReference>
<evidence type="ECO:0000313" key="3">
    <source>
        <dbReference type="Proteomes" id="UP001319874"/>
    </source>
</evidence>